<organism evidence="1">
    <name type="scientific">Salix viminalis</name>
    <name type="common">Common osier</name>
    <name type="synonym">Basket willow</name>
    <dbReference type="NCBI Taxonomy" id="40686"/>
    <lineage>
        <taxon>Eukaryota</taxon>
        <taxon>Viridiplantae</taxon>
        <taxon>Streptophyta</taxon>
        <taxon>Embryophyta</taxon>
        <taxon>Tracheophyta</taxon>
        <taxon>Spermatophyta</taxon>
        <taxon>Magnoliopsida</taxon>
        <taxon>eudicotyledons</taxon>
        <taxon>Gunneridae</taxon>
        <taxon>Pentapetalae</taxon>
        <taxon>rosids</taxon>
        <taxon>fabids</taxon>
        <taxon>Malpighiales</taxon>
        <taxon>Salicaceae</taxon>
        <taxon>Saliceae</taxon>
        <taxon>Salix</taxon>
    </lineage>
</organism>
<name>A0A6N2KYA8_SALVM</name>
<protein>
    <submittedName>
        <fullName evidence="1">Uncharacterized protein</fullName>
    </submittedName>
</protein>
<proteinExistence type="predicted"/>
<sequence length="110" mass="12185">MLLVPSIIRIRVPQSKILPLFASAFNTEGLEQFLRLSESVYPNLRFVLLLQYLCDLFHSMKNCLLPFGSIPIENIPGAGSSEFFQEISRCTCPVCLLIPSFAPGSHVSVG</sequence>
<gene>
    <name evidence="1" type="ORF">SVIM_LOCUS137394</name>
</gene>
<evidence type="ECO:0000313" key="1">
    <source>
        <dbReference type="EMBL" id="VFU31851.1"/>
    </source>
</evidence>
<reference evidence="1" key="1">
    <citation type="submission" date="2019-03" db="EMBL/GenBank/DDBJ databases">
        <authorList>
            <person name="Mank J."/>
            <person name="Almeida P."/>
        </authorList>
    </citation>
    <scope>NUCLEOTIDE SEQUENCE</scope>
    <source>
        <strain evidence="1">78183</strain>
    </source>
</reference>
<accession>A0A6N2KYA8</accession>
<dbReference type="EMBL" id="CAADRP010000779">
    <property type="protein sequence ID" value="VFU31851.1"/>
    <property type="molecule type" value="Genomic_DNA"/>
</dbReference>
<dbReference type="AlphaFoldDB" id="A0A6N2KYA8"/>